<evidence type="ECO:0000256" key="1">
    <source>
        <dbReference type="SAM" id="MobiDB-lite"/>
    </source>
</evidence>
<dbReference type="AlphaFoldDB" id="A0A5E4BV49"/>
<evidence type="ECO:0000313" key="4">
    <source>
        <dbReference type="Proteomes" id="UP000335636"/>
    </source>
</evidence>
<gene>
    <name evidence="2" type="ORF">GHT09_013018</name>
    <name evidence="3" type="ORF">MONAX_5E002287</name>
</gene>
<feature type="region of interest" description="Disordered" evidence="1">
    <location>
        <begin position="1"/>
        <end position="153"/>
    </location>
</feature>
<protein>
    <submittedName>
        <fullName evidence="3">Uncharacterized protein</fullName>
    </submittedName>
</protein>
<feature type="compositionally biased region" description="Polar residues" evidence="1">
    <location>
        <begin position="17"/>
        <end position="26"/>
    </location>
</feature>
<feature type="compositionally biased region" description="Low complexity" evidence="1">
    <location>
        <begin position="141"/>
        <end position="153"/>
    </location>
</feature>
<evidence type="ECO:0000313" key="3">
    <source>
        <dbReference type="EMBL" id="VTJ72861.1"/>
    </source>
</evidence>
<evidence type="ECO:0000313" key="2">
    <source>
        <dbReference type="EMBL" id="KAF7475956.1"/>
    </source>
</evidence>
<reference evidence="2" key="2">
    <citation type="submission" date="2020-08" db="EMBL/GenBank/DDBJ databases">
        <authorList>
            <person name="Shumante A."/>
            <person name="Zimin A.V."/>
            <person name="Puiu D."/>
            <person name="Salzberg S.L."/>
        </authorList>
    </citation>
    <scope>NUCLEOTIDE SEQUENCE</scope>
    <source>
        <strain evidence="2">WC2-LM</strain>
        <tissue evidence="2">Liver</tissue>
    </source>
</reference>
<proteinExistence type="predicted"/>
<dbReference type="EMBL" id="WJEC01002749">
    <property type="protein sequence ID" value="KAF7475956.1"/>
    <property type="molecule type" value="Genomic_DNA"/>
</dbReference>
<organism evidence="3 4">
    <name type="scientific">Marmota monax</name>
    <name type="common">Woodchuck</name>
    <dbReference type="NCBI Taxonomy" id="9995"/>
    <lineage>
        <taxon>Eukaryota</taxon>
        <taxon>Metazoa</taxon>
        <taxon>Chordata</taxon>
        <taxon>Craniata</taxon>
        <taxon>Vertebrata</taxon>
        <taxon>Euteleostomi</taxon>
        <taxon>Mammalia</taxon>
        <taxon>Eutheria</taxon>
        <taxon>Euarchontoglires</taxon>
        <taxon>Glires</taxon>
        <taxon>Rodentia</taxon>
        <taxon>Sciuromorpha</taxon>
        <taxon>Sciuridae</taxon>
        <taxon>Xerinae</taxon>
        <taxon>Marmotini</taxon>
        <taxon>Marmota</taxon>
    </lineage>
</organism>
<name>A0A5E4BV49_MARMO</name>
<dbReference type="Proteomes" id="UP000662637">
    <property type="component" value="Unassembled WGS sequence"/>
</dbReference>
<feature type="compositionally biased region" description="Low complexity" evidence="1">
    <location>
        <begin position="39"/>
        <end position="49"/>
    </location>
</feature>
<accession>A0A5E4BV49</accession>
<reference evidence="3 4" key="1">
    <citation type="submission" date="2019-04" db="EMBL/GenBank/DDBJ databases">
        <authorList>
            <person name="Alioto T."/>
            <person name="Alioto T."/>
        </authorList>
    </citation>
    <scope>NUCLEOTIDE SEQUENCE [LARGE SCALE GENOMIC DNA]</scope>
</reference>
<dbReference type="EMBL" id="CABDUW010000646">
    <property type="protein sequence ID" value="VTJ72861.1"/>
    <property type="molecule type" value="Genomic_DNA"/>
</dbReference>
<sequence length="153" mass="15703">MIPELAPTSCSRRGESQHSPAPSNGPNGRRASCREAERPASPASPSAPCRAEHVTIPPRGELLTVTAPGSGGESPLAVSKSGSRSPAGPHRRGGTQRLAPTAPPPPRAPAFPAPDRAALRPLQPPPSPRQVREVPTPPPHAGAAGLAAAHWLR</sequence>
<feature type="compositionally biased region" description="Pro residues" evidence="1">
    <location>
        <begin position="101"/>
        <end position="112"/>
    </location>
</feature>
<dbReference type="Proteomes" id="UP000335636">
    <property type="component" value="Unassembled WGS sequence"/>
</dbReference>
<keyword evidence="4" id="KW-1185">Reference proteome</keyword>